<dbReference type="InterPro" id="IPR023375">
    <property type="entry name" value="ADC_dom_sf"/>
</dbReference>
<evidence type="ECO:0000313" key="2">
    <source>
        <dbReference type="Proteomes" id="UP000238220"/>
    </source>
</evidence>
<dbReference type="AlphaFoldDB" id="A0A2S5TEJ5"/>
<evidence type="ECO:0008006" key="3">
    <source>
        <dbReference type="Google" id="ProtNLM"/>
    </source>
</evidence>
<sequence length="229" mass="25998">MNAPLSAPAVKQAPAPWDLVGRGYIAMLRFSPDSKVQDTFLPKTLLGKRGRSPYGWLMFVDYQSSDAGPYHELLFIPGSFPFEDGRRHLSISRIFVSTMDSVVNGRNNWGIPKELADFDVRYGDQGVDRVTLSRDGRVFAELEFKSYPFWIPFLTALIPKSLRTLGQHYDSKTFVYTPSARGWIKPARTMRARADAAMFPNLGRAKALMTVEVPRFRMTFPVSKIINRK</sequence>
<dbReference type="SUPFAM" id="SSF160104">
    <property type="entry name" value="Acetoacetate decarboxylase-like"/>
    <property type="match status" value="1"/>
</dbReference>
<accession>A0A2S5TEJ5</accession>
<dbReference type="InterPro" id="IPR010451">
    <property type="entry name" value="Acetoacetate_decarboxylase"/>
</dbReference>
<comment type="caution">
    <text evidence="1">The sequence shown here is derived from an EMBL/GenBank/DDBJ whole genome shotgun (WGS) entry which is preliminary data.</text>
</comment>
<evidence type="ECO:0000313" key="1">
    <source>
        <dbReference type="EMBL" id="PPE73403.1"/>
    </source>
</evidence>
<keyword evidence="2" id="KW-1185">Reference proteome</keyword>
<dbReference type="Proteomes" id="UP000238220">
    <property type="component" value="Unassembled WGS sequence"/>
</dbReference>
<dbReference type="PANTHER" id="PTHR40518:SF1">
    <property type="entry name" value="ACETOACETATE DECARBOXYLASE"/>
    <property type="match status" value="1"/>
</dbReference>
<dbReference type="EMBL" id="PSNW01000007">
    <property type="protein sequence ID" value="PPE73403.1"/>
    <property type="molecule type" value="Genomic_DNA"/>
</dbReference>
<protein>
    <recommendedName>
        <fullName evidence="3">Acetoacetate decarboxylase</fullName>
    </recommendedName>
</protein>
<organism evidence="1 2">
    <name type="scientific">Solimonas fluminis</name>
    <dbReference type="NCBI Taxonomy" id="2086571"/>
    <lineage>
        <taxon>Bacteria</taxon>
        <taxon>Pseudomonadati</taxon>
        <taxon>Pseudomonadota</taxon>
        <taxon>Gammaproteobacteria</taxon>
        <taxon>Nevskiales</taxon>
        <taxon>Nevskiaceae</taxon>
        <taxon>Solimonas</taxon>
    </lineage>
</organism>
<name>A0A2S5TEJ5_9GAMM</name>
<proteinExistence type="predicted"/>
<dbReference type="Pfam" id="PF06314">
    <property type="entry name" value="ADC"/>
    <property type="match status" value="1"/>
</dbReference>
<gene>
    <name evidence="1" type="ORF">C3942_14145</name>
</gene>
<dbReference type="OrthoDB" id="323772at2"/>
<dbReference type="PANTHER" id="PTHR40518">
    <property type="entry name" value="ACETOACETATE DECARBOXYLASE"/>
    <property type="match status" value="1"/>
</dbReference>
<reference evidence="1 2" key="1">
    <citation type="submission" date="2018-02" db="EMBL/GenBank/DDBJ databases">
        <title>Genome sequencing of Solimonas sp. HR-BB.</title>
        <authorList>
            <person name="Lee Y."/>
            <person name="Jeon C.O."/>
        </authorList>
    </citation>
    <scope>NUCLEOTIDE SEQUENCE [LARGE SCALE GENOMIC DNA]</scope>
    <source>
        <strain evidence="1 2">HR-BB</strain>
    </source>
</reference>
<dbReference type="Gene3D" id="2.40.400.10">
    <property type="entry name" value="Acetoacetate decarboxylase-like"/>
    <property type="match status" value="1"/>
</dbReference>
<dbReference type="GO" id="GO:0016829">
    <property type="term" value="F:lyase activity"/>
    <property type="evidence" value="ECO:0007669"/>
    <property type="project" value="InterPro"/>
</dbReference>
<dbReference type="RefSeq" id="WP_104230999.1">
    <property type="nucleotide sequence ID" value="NZ_PSNW01000007.1"/>
</dbReference>